<dbReference type="InterPro" id="IPR048382">
    <property type="entry name" value="BCAS3_WD40"/>
</dbReference>
<evidence type="ECO:0000256" key="2">
    <source>
        <dbReference type="SAM" id="MobiDB-lite"/>
    </source>
</evidence>
<sequence length="872" mass="95501">MRKSKGKNNKLLPNSLRIISSCIKTVSTNASTVVRSAGASVASSISSSGDDRKEQVYISDRFFNVAPLLGIELILYVNQVLWAGFDKLELSPSASRRVLLLGYLKGFQVFDVEDASGLSELVSRRDGPVTFLQMLPAPAHFDGADKYKSSHPILVVVGGDEDEGISGLQNAGQGPVRYGSAESPYGTSFDPPTAVRFYSMKSNEDVKVIDFKSAVLMVRCSPRIVAIGLEEQIYCFDTLTLEKKFIVVTYPVPRVGEQGAFGINAGYGPMAVGPRWLAYTPNRPFMLNMGRVNPKSLASSVIPSTYPGSGSLMARYAMESSKHLASGILTLGDMGYKKLSKYYPELLPDGPNSPGWKPGKLAASESENAGLVVVKDLVCSEVVSQFRAHTSPISALCFDPSGTLLVTASVYGNNINIFRIMPSHTCSGSGCSDWSTSYVHLYKLYRGLTTAVIQDICFSSYSKWIAVVSSRGTCHIFVLSPFGGDVGFQALSTRGQGTSLFLASTPPWWSTSSFTTNEQNSSPPPPCTLSVVTRIKSSDSGLLNSVSNAAASMVGKIWVPSGAVAAVFHNSNSIGSVDVNSNGNSLEHILVYTPSGFVVQHEIQSSMGTELGDSRTESWSTNQVNSQNEELRLKVEPIQWWDVCRRLDNLEREEYISGSVFDKEIVPENASDVEEKLVDSGPSKSIERSHWYLSNAEVQIHSCRLPIWQKSKIHVHFYVMEPPKPECYIGREFEIERTPSREVEIRRKDLLPVFDQFPKARSARIDRSVSSEGRYLSISADSCQTREKTNVATSIIRPSMPMTFSFTESPEGDAEKKVDFLQFCKEGYCNKPTEVATDEVDSGGNNTQEEKPNEEGWSGGMFDFSEEGGSIH</sequence>
<comment type="caution">
    <text evidence="6">The sequence shown here is derived from an EMBL/GenBank/DDBJ whole genome shotgun (WGS) entry which is preliminary data.</text>
</comment>
<dbReference type="EMBL" id="JAYDYQ010001087">
    <property type="protein sequence ID" value="KAK4492559.1"/>
    <property type="molecule type" value="Genomic_DNA"/>
</dbReference>
<evidence type="ECO:0000313" key="7">
    <source>
        <dbReference type="Proteomes" id="UP001291926"/>
    </source>
</evidence>
<dbReference type="SMART" id="SM00320">
    <property type="entry name" value="WD40"/>
    <property type="match status" value="2"/>
</dbReference>
<dbReference type="Pfam" id="PF12490">
    <property type="entry name" value="BCAS3"/>
    <property type="match status" value="1"/>
</dbReference>
<evidence type="ECO:0000256" key="3">
    <source>
        <dbReference type="SAM" id="Phobius"/>
    </source>
</evidence>
<feature type="region of interest" description="Disordered" evidence="2">
    <location>
        <begin position="835"/>
        <end position="872"/>
    </location>
</feature>
<evidence type="ECO:0000256" key="1">
    <source>
        <dbReference type="ARBA" id="ARBA00004329"/>
    </source>
</evidence>
<dbReference type="InterPro" id="IPR022175">
    <property type="entry name" value="BCAS3_dom"/>
</dbReference>
<proteinExistence type="predicted"/>
<gene>
    <name evidence="6" type="ORF">RD792_003372</name>
</gene>
<protein>
    <recommendedName>
        <fullName evidence="8">BCAS3 domain-containing protein</fullName>
    </recommendedName>
</protein>
<dbReference type="SUPFAM" id="SSF50978">
    <property type="entry name" value="WD40 repeat-like"/>
    <property type="match status" value="1"/>
</dbReference>
<reference evidence="6 7" key="1">
    <citation type="journal article" date="2023" name="bioRxiv">
        <title>Genome report: Whole genome sequence and annotation of Penstemon davidsonii.</title>
        <authorList>
            <person name="Ostevik K.L."/>
            <person name="Alabady M."/>
            <person name="Zhang M."/>
            <person name="Rausher M.D."/>
        </authorList>
    </citation>
    <scope>NUCLEOTIDE SEQUENCE [LARGE SCALE GENOMIC DNA]</scope>
    <source>
        <strain evidence="6">DNT005</strain>
        <tissue evidence="6">Whole leaf</tissue>
    </source>
</reference>
<dbReference type="Pfam" id="PF21034">
    <property type="entry name" value="BCAS3_WD40"/>
    <property type="match status" value="1"/>
</dbReference>
<dbReference type="InterPro" id="IPR001680">
    <property type="entry name" value="WD40_rpt"/>
</dbReference>
<feature type="transmembrane region" description="Helical" evidence="3">
    <location>
        <begin position="62"/>
        <end position="85"/>
    </location>
</feature>
<keyword evidence="3" id="KW-0472">Membrane</keyword>
<evidence type="ECO:0000259" key="5">
    <source>
        <dbReference type="Pfam" id="PF21034"/>
    </source>
</evidence>
<evidence type="ECO:0000313" key="6">
    <source>
        <dbReference type="EMBL" id="KAK4492559.1"/>
    </source>
</evidence>
<evidence type="ECO:0008006" key="8">
    <source>
        <dbReference type="Google" id="ProtNLM"/>
    </source>
</evidence>
<evidence type="ECO:0000259" key="4">
    <source>
        <dbReference type="Pfam" id="PF12490"/>
    </source>
</evidence>
<dbReference type="Gene3D" id="2.130.10.10">
    <property type="entry name" value="YVTN repeat-like/Quinoprotein amine dehydrogenase"/>
    <property type="match status" value="1"/>
</dbReference>
<dbReference type="PANTHER" id="PTHR13268:SF0">
    <property type="entry name" value="BCAS3 MICROTUBULE ASSOCIATED CELL MIGRATION FACTOR"/>
    <property type="match status" value="1"/>
</dbReference>
<dbReference type="PANTHER" id="PTHR13268">
    <property type="entry name" value="BREAST CARCINOMA AMPLIFIED SEQUENCE 3"/>
    <property type="match status" value="1"/>
</dbReference>
<dbReference type="InterPro" id="IPR045142">
    <property type="entry name" value="BCAS3-like"/>
</dbReference>
<comment type="subcellular location">
    <subcellularLocation>
        <location evidence="1">Preautophagosomal structure</location>
    </subcellularLocation>
</comment>
<organism evidence="6 7">
    <name type="scientific">Penstemon davidsonii</name>
    <dbReference type="NCBI Taxonomy" id="160366"/>
    <lineage>
        <taxon>Eukaryota</taxon>
        <taxon>Viridiplantae</taxon>
        <taxon>Streptophyta</taxon>
        <taxon>Embryophyta</taxon>
        <taxon>Tracheophyta</taxon>
        <taxon>Spermatophyta</taxon>
        <taxon>Magnoliopsida</taxon>
        <taxon>eudicotyledons</taxon>
        <taxon>Gunneridae</taxon>
        <taxon>Pentapetalae</taxon>
        <taxon>asterids</taxon>
        <taxon>lamiids</taxon>
        <taxon>Lamiales</taxon>
        <taxon>Plantaginaceae</taxon>
        <taxon>Cheloneae</taxon>
        <taxon>Penstemon</taxon>
    </lineage>
</organism>
<accession>A0ABR0DTK7</accession>
<keyword evidence="3" id="KW-0812">Transmembrane</keyword>
<dbReference type="Proteomes" id="UP001291926">
    <property type="component" value="Unassembled WGS sequence"/>
</dbReference>
<dbReference type="InterPro" id="IPR036322">
    <property type="entry name" value="WD40_repeat_dom_sf"/>
</dbReference>
<name>A0ABR0DTK7_9LAMI</name>
<feature type="domain" description="BCAS3 WD40" evidence="5">
    <location>
        <begin position="98"/>
        <end position="486"/>
    </location>
</feature>
<feature type="domain" description="BCAS3" evidence="4">
    <location>
        <begin position="625"/>
        <end position="755"/>
    </location>
</feature>
<dbReference type="InterPro" id="IPR015943">
    <property type="entry name" value="WD40/YVTN_repeat-like_dom_sf"/>
</dbReference>
<keyword evidence="7" id="KW-1185">Reference proteome</keyword>
<keyword evidence="3" id="KW-1133">Transmembrane helix</keyword>